<dbReference type="OrthoDB" id="9795355at2"/>
<dbReference type="Gene3D" id="2.70.98.10">
    <property type="match status" value="1"/>
</dbReference>
<name>A0A3P1AN72_9FLAO</name>
<evidence type="ECO:0000313" key="5">
    <source>
        <dbReference type="Proteomes" id="UP000268372"/>
    </source>
</evidence>
<dbReference type="InterPro" id="IPR008183">
    <property type="entry name" value="Aldose_1/G6P_1-epimerase"/>
</dbReference>
<dbReference type="AlphaFoldDB" id="A0A3P1AN72"/>
<evidence type="ECO:0000256" key="2">
    <source>
        <dbReference type="ARBA" id="ARBA00011245"/>
    </source>
</evidence>
<dbReference type="PANTHER" id="PTHR11122">
    <property type="entry name" value="APOSPORY-ASSOCIATED PROTEIN C-RELATED"/>
    <property type="match status" value="1"/>
</dbReference>
<dbReference type="GO" id="GO:0016853">
    <property type="term" value="F:isomerase activity"/>
    <property type="evidence" value="ECO:0007669"/>
    <property type="project" value="InterPro"/>
</dbReference>
<proteinExistence type="predicted"/>
<dbReference type="InterPro" id="IPR014718">
    <property type="entry name" value="GH-type_carb-bd"/>
</dbReference>
<comment type="cofactor">
    <cofactor evidence="1">
        <name>Ca(2+)</name>
        <dbReference type="ChEBI" id="CHEBI:29108"/>
    </cofactor>
</comment>
<keyword evidence="3" id="KW-0106">Calcium</keyword>
<dbReference type="GO" id="GO:0030246">
    <property type="term" value="F:carbohydrate binding"/>
    <property type="evidence" value="ECO:0007669"/>
    <property type="project" value="InterPro"/>
</dbReference>
<dbReference type="InterPro" id="IPR011013">
    <property type="entry name" value="Gal_mutarotase_sf_dom"/>
</dbReference>
<evidence type="ECO:0000313" key="4">
    <source>
        <dbReference type="EMBL" id="RRA90397.1"/>
    </source>
</evidence>
<sequence>MTYHLENQHLKIAIALKGAELKSLVNKATQQEIVWQGNPDFWAKSSPVLFPIVGTLKNGMYGYEAKEYQLPRHGFARDYHFVAEELTDSQLIFSLEATEETLKVYPFLFKLQIIYTLKDHCLEVAYTVKNVSATDLLYFSLGAHPAFKVGEIAAAFNNYSLHFNKDTELKANNLKDGLLTTAKQNVVLKDQKLPLDYKLFENDALVLLNMKSDKITLLNEDDASVLEFSFANFPYFGLWTVKDSGFLCLEPWAGFSDFETHNQQLENKAGINILQPKETWSAWWSVCF</sequence>
<dbReference type="EMBL" id="RQTJ01000043">
    <property type="protein sequence ID" value="RRA90397.1"/>
    <property type="molecule type" value="Genomic_DNA"/>
</dbReference>
<dbReference type="InterPro" id="IPR037481">
    <property type="entry name" value="LacX"/>
</dbReference>
<evidence type="ECO:0000256" key="1">
    <source>
        <dbReference type="ARBA" id="ARBA00001913"/>
    </source>
</evidence>
<dbReference type="GO" id="GO:0005975">
    <property type="term" value="P:carbohydrate metabolic process"/>
    <property type="evidence" value="ECO:0007669"/>
    <property type="project" value="InterPro"/>
</dbReference>
<dbReference type="Proteomes" id="UP000268372">
    <property type="component" value="Unassembled WGS sequence"/>
</dbReference>
<keyword evidence="5" id="KW-1185">Reference proteome</keyword>
<evidence type="ECO:0000256" key="3">
    <source>
        <dbReference type="ARBA" id="ARBA00022837"/>
    </source>
</evidence>
<dbReference type="Pfam" id="PF01263">
    <property type="entry name" value="Aldose_epim"/>
    <property type="match status" value="1"/>
</dbReference>
<comment type="caution">
    <text evidence="4">The sequence shown here is derived from an EMBL/GenBank/DDBJ whole genome shotgun (WGS) entry which is preliminary data.</text>
</comment>
<dbReference type="CDD" id="cd09024">
    <property type="entry name" value="Aldose_epim_lacX"/>
    <property type="match status" value="1"/>
</dbReference>
<reference evidence="4 5" key="1">
    <citation type="submission" date="2018-11" db="EMBL/GenBank/DDBJ databases">
        <title>Flavobacterium sp. nov., YIM 102796 draft genome.</title>
        <authorList>
            <person name="Li G."/>
            <person name="Jiang Y."/>
        </authorList>
    </citation>
    <scope>NUCLEOTIDE SEQUENCE [LARGE SCALE GENOMIC DNA]</scope>
    <source>
        <strain evidence="4 5">YIM 102796</strain>
    </source>
</reference>
<organism evidence="4 5">
    <name type="scientific">Paenimyroides viscosum</name>
    <dbReference type="NCBI Taxonomy" id="2488729"/>
    <lineage>
        <taxon>Bacteria</taxon>
        <taxon>Pseudomonadati</taxon>
        <taxon>Bacteroidota</taxon>
        <taxon>Flavobacteriia</taxon>
        <taxon>Flavobacteriales</taxon>
        <taxon>Flavobacteriaceae</taxon>
        <taxon>Paenimyroides</taxon>
    </lineage>
</organism>
<dbReference type="SUPFAM" id="SSF74650">
    <property type="entry name" value="Galactose mutarotase-like"/>
    <property type="match status" value="1"/>
</dbReference>
<protein>
    <submittedName>
        <fullName evidence="4">Aldose 1-epimerase family protein</fullName>
    </submittedName>
</protein>
<dbReference type="RefSeq" id="WP_124900408.1">
    <property type="nucleotide sequence ID" value="NZ_RQTJ01000043.1"/>
</dbReference>
<comment type="subunit">
    <text evidence="2">Monomer.</text>
</comment>
<gene>
    <name evidence="4" type="ORF">EG242_13585</name>
</gene>
<dbReference type="PANTHER" id="PTHR11122:SF13">
    <property type="entry name" value="GLUCOSE-6-PHOSPHATE 1-EPIMERASE"/>
    <property type="match status" value="1"/>
</dbReference>
<accession>A0A3P1AN72</accession>